<protein>
    <submittedName>
        <fullName evidence="2">Uncharacterized protein</fullName>
    </submittedName>
</protein>
<gene>
    <name evidence="2" type="ORF">SAMN05414137_101154</name>
</gene>
<name>A0A1H7F974_STRJI</name>
<dbReference type="EMBL" id="FOAZ01000001">
    <property type="protein sequence ID" value="SEK22656.1"/>
    <property type="molecule type" value="Genomic_DNA"/>
</dbReference>
<dbReference type="AlphaFoldDB" id="A0A1H7F974"/>
<keyword evidence="3" id="KW-1185">Reference proteome</keyword>
<evidence type="ECO:0000313" key="3">
    <source>
        <dbReference type="Proteomes" id="UP000183015"/>
    </source>
</evidence>
<evidence type="ECO:0000256" key="1">
    <source>
        <dbReference type="SAM" id="MobiDB-lite"/>
    </source>
</evidence>
<dbReference type="STRING" id="235985.SAMN05414137_101154"/>
<feature type="region of interest" description="Disordered" evidence="1">
    <location>
        <begin position="63"/>
        <end position="92"/>
    </location>
</feature>
<organism evidence="2 3">
    <name type="scientific">Streptacidiphilus jiangxiensis</name>
    <dbReference type="NCBI Taxonomy" id="235985"/>
    <lineage>
        <taxon>Bacteria</taxon>
        <taxon>Bacillati</taxon>
        <taxon>Actinomycetota</taxon>
        <taxon>Actinomycetes</taxon>
        <taxon>Kitasatosporales</taxon>
        <taxon>Streptomycetaceae</taxon>
        <taxon>Streptacidiphilus</taxon>
    </lineage>
</organism>
<feature type="compositionally biased region" description="Low complexity" evidence="1">
    <location>
        <begin position="81"/>
        <end position="92"/>
    </location>
</feature>
<dbReference type="Proteomes" id="UP000183015">
    <property type="component" value="Unassembled WGS sequence"/>
</dbReference>
<reference evidence="3" key="1">
    <citation type="submission" date="2016-10" db="EMBL/GenBank/DDBJ databases">
        <authorList>
            <person name="Varghese N."/>
        </authorList>
    </citation>
    <scope>NUCLEOTIDE SEQUENCE [LARGE SCALE GENOMIC DNA]</scope>
    <source>
        <strain evidence="3">DSM 45096 / BCRC 16803 / CGMCC 4.1857 / CIP 109030 / JCM 12277 / KCTC 19219 / NBRC 100920 / 33214</strain>
    </source>
</reference>
<sequence length="92" mass="9362">MSLSIPPTYCIASFPPIFAGRGRHRLPTPVRRRPGPITAGFIVAATTLAVGSLRQFPGSGEKVAAAGARSHPASGTFPQVAPHAPAATAPHG</sequence>
<proteinExistence type="predicted"/>
<accession>A0A1H7F974</accession>
<evidence type="ECO:0000313" key="2">
    <source>
        <dbReference type="EMBL" id="SEK22656.1"/>
    </source>
</evidence>